<dbReference type="EMBL" id="CAJJDP010000014">
    <property type="protein sequence ID" value="CAD8143292.1"/>
    <property type="molecule type" value="Genomic_DNA"/>
</dbReference>
<organism evidence="1 2">
    <name type="scientific">Paramecium octaurelia</name>
    <dbReference type="NCBI Taxonomy" id="43137"/>
    <lineage>
        <taxon>Eukaryota</taxon>
        <taxon>Sar</taxon>
        <taxon>Alveolata</taxon>
        <taxon>Ciliophora</taxon>
        <taxon>Intramacronucleata</taxon>
        <taxon>Oligohymenophorea</taxon>
        <taxon>Peniculida</taxon>
        <taxon>Parameciidae</taxon>
        <taxon>Paramecium</taxon>
    </lineage>
</organism>
<comment type="caution">
    <text evidence="1">The sequence shown here is derived from an EMBL/GenBank/DDBJ whole genome shotgun (WGS) entry which is preliminary data.</text>
</comment>
<sequence length="84" mass="10039">MIEKPITQILREYQRIITISQITLKGNQQYKNQKNTIWFKCILEQQGKEQENTHMEEQSDSVTSLIKLSRSQKKKFNSRISFSF</sequence>
<keyword evidence="2" id="KW-1185">Reference proteome</keyword>
<reference evidence="1" key="1">
    <citation type="submission" date="2021-01" db="EMBL/GenBank/DDBJ databases">
        <authorList>
            <consortium name="Genoscope - CEA"/>
            <person name="William W."/>
        </authorList>
    </citation>
    <scope>NUCLEOTIDE SEQUENCE</scope>
</reference>
<dbReference type="AlphaFoldDB" id="A0A8S1SXZ0"/>
<dbReference type="Proteomes" id="UP000683925">
    <property type="component" value="Unassembled WGS sequence"/>
</dbReference>
<protein>
    <submittedName>
        <fullName evidence="1">Uncharacterized protein</fullName>
    </submittedName>
</protein>
<evidence type="ECO:0000313" key="2">
    <source>
        <dbReference type="Proteomes" id="UP000683925"/>
    </source>
</evidence>
<gene>
    <name evidence="1" type="ORF">POCTA_138.1.T0140432</name>
</gene>
<accession>A0A8S1SXZ0</accession>
<name>A0A8S1SXZ0_PAROT</name>
<evidence type="ECO:0000313" key="1">
    <source>
        <dbReference type="EMBL" id="CAD8143292.1"/>
    </source>
</evidence>
<proteinExistence type="predicted"/>